<organism evidence="4 5">
    <name type="scientific">Cyclotella cryptica</name>
    <dbReference type="NCBI Taxonomy" id="29204"/>
    <lineage>
        <taxon>Eukaryota</taxon>
        <taxon>Sar</taxon>
        <taxon>Stramenopiles</taxon>
        <taxon>Ochrophyta</taxon>
        <taxon>Bacillariophyta</taxon>
        <taxon>Coscinodiscophyceae</taxon>
        <taxon>Thalassiosirophycidae</taxon>
        <taxon>Stephanodiscales</taxon>
        <taxon>Stephanodiscaceae</taxon>
        <taxon>Cyclotella</taxon>
    </lineage>
</organism>
<evidence type="ECO:0000256" key="1">
    <source>
        <dbReference type="SAM" id="MobiDB-lite"/>
    </source>
</evidence>
<feature type="compositionally biased region" description="Polar residues" evidence="1">
    <location>
        <begin position="304"/>
        <end position="320"/>
    </location>
</feature>
<feature type="region of interest" description="Disordered" evidence="1">
    <location>
        <begin position="154"/>
        <end position="222"/>
    </location>
</feature>
<dbReference type="Proteomes" id="UP001516023">
    <property type="component" value="Unassembled WGS sequence"/>
</dbReference>
<evidence type="ECO:0000313" key="5">
    <source>
        <dbReference type="Proteomes" id="UP001516023"/>
    </source>
</evidence>
<feature type="region of interest" description="Disordered" evidence="1">
    <location>
        <begin position="304"/>
        <end position="339"/>
    </location>
</feature>
<name>A0ABD3QP80_9STRA</name>
<feature type="compositionally biased region" description="Polar residues" evidence="1">
    <location>
        <begin position="203"/>
        <end position="214"/>
    </location>
</feature>
<comment type="caution">
    <text evidence="4">The sequence shown here is derived from an EMBL/GenBank/DDBJ whole genome shotgun (WGS) entry which is preliminary data.</text>
</comment>
<feature type="region of interest" description="Disordered" evidence="1">
    <location>
        <begin position="374"/>
        <end position="394"/>
    </location>
</feature>
<evidence type="ECO:0008006" key="6">
    <source>
        <dbReference type="Google" id="ProtNLM"/>
    </source>
</evidence>
<keyword evidence="2" id="KW-0472">Membrane</keyword>
<feature type="compositionally biased region" description="Low complexity" evidence="1">
    <location>
        <begin position="384"/>
        <end position="393"/>
    </location>
</feature>
<accession>A0ABD3QP80</accession>
<evidence type="ECO:0000256" key="2">
    <source>
        <dbReference type="SAM" id="Phobius"/>
    </source>
</evidence>
<evidence type="ECO:0000313" key="4">
    <source>
        <dbReference type="EMBL" id="KAL3801977.1"/>
    </source>
</evidence>
<keyword evidence="2" id="KW-1133">Transmembrane helix</keyword>
<sequence>MTTSSLALALFLPVCYASLRAATHGSATGADTARRTLSSLSDPSHCYPLLHAASSPSNTLDNERYFYFVDAMSNSYFSSSNVTAYASLPTEIQFSFVTLSCQCQLRGEREDCCIGTNAKLDSSGSDPDGPPPSEEQAAYLTDVCVITSTSIGDRIAPESGELPLTGVPTSSPAGTNGDGTSQDDEISNQIPTASPVVAAPQVNEPSGTGSNQNDRQVDANEGGLSGGAWAGIAIAGAAVGTMVLYLVMQRQNGDNDEEMELDAGTNEHDLHKERNALAIKTGEDVDHNGPISPASTMDATQSLTADAHSDVSSLPSSIGMSKSGENGEGYNGLNLLPGRPDEESVLSGDEENYFYNSNNLAGMGVASGAMVRMGANSSGDDESSISSKSHSSSVLLEDAMPHSSSLYSSALPPQHYTPGELDQAIENGNWEAVAASAAAIMGQSSSESVDSSKGVV</sequence>
<proteinExistence type="predicted"/>
<keyword evidence="3" id="KW-0732">Signal</keyword>
<protein>
    <recommendedName>
        <fullName evidence="6">ZP domain-containing protein</fullName>
    </recommendedName>
</protein>
<feature type="chain" id="PRO_5044788820" description="ZP domain-containing protein" evidence="3">
    <location>
        <begin position="18"/>
        <end position="456"/>
    </location>
</feature>
<gene>
    <name evidence="4" type="ORF">HJC23_010321</name>
</gene>
<dbReference type="AlphaFoldDB" id="A0ABD3QP80"/>
<feature type="transmembrane region" description="Helical" evidence="2">
    <location>
        <begin position="226"/>
        <end position="247"/>
    </location>
</feature>
<evidence type="ECO:0000256" key="3">
    <source>
        <dbReference type="SAM" id="SignalP"/>
    </source>
</evidence>
<keyword evidence="2" id="KW-0812">Transmembrane</keyword>
<feature type="compositionally biased region" description="Polar residues" evidence="1">
    <location>
        <begin position="167"/>
        <end position="180"/>
    </location>
</feature>
<feature type="signal peptide" evidence="3">
    <location>
        <begin position="1"/>
        <end position="17"/>
    </location>
</feature>
<keyword evidence="5" id="KW-1185">Reference proteome</keyword>
<reference evidence="4 5" key="1">
    <citation type="journal article" date="2020" name="G3 (Bethesda)">
        <title>Improved Reference Genome for Cyclotella cryptica CCMP332, a Model for Cell Wall Morphogenesis, Salinity Adaptation, and Lipid Production in Diatoms (Bacillariophyta).</title>
        <authorList>
            <person name="Roberts W.R."/>
            <person name="Downey K.M."/>
            <person name="Ruck E.C."/>
            <person name="Traller J.C."/>
            <person name="Alverson A.J."/>
        </authorList>
    </citation>
    <scope>NUCLEOTIDE SEQUENCE [LARGE SCALE GENOMIC DNA]</scope>
    <source>
        <strain evidence="4 5">CCMP332</strain>
    </source>
</reference>
<dbReference type="EMBL" id="JABMIG020000023">
    <property type="protein sequence ID" value="KAL3801977.1"/>
    <property type="molecule type" value="Genomic_DNA"/>
</dbReference>